<comment type="catalytic activity">
    <reaction evidence="8">
        <text>L-glutamate + NH4(+) + ATP = L-glutamine + ADP + phosphate + H(+)</text>
        <dbReference type="Rhea" id="RHEA:16169"/>
        <dbReference type="ChEBI" id="CHEBI:15378"/>
        <dbReference type="ChEBI" id="CHEBI:28938"/>
        <dbReference type="ChEBI" id="CHEBI:29985"/>
        <dbReference type="ChEBI" id="CHEBI:30616"/>
        <dbReference type="ChEBI" id="CHEBI:43474"/>
        <dbReference type="ChEBI" id="CHEBI:58359"/>
        <dbReference type="ChEBI" id="CHEBI:456216"/>
        <dbReference type="EC" id="6.3.1.2"/>
    </reaction>
</comment>
<dbReference type="InterPro" id="IPR036651">
    <property type="entry name" value="Gln_synt_N_sf"/>
</dbReference>
<dbReference type="Pfam" id="PF03951">
    <property type="entry name" value="Gln-synt_N"/>
    <property type="match status" value="1"/>
</dbReference>
<evidence type="ECO:0000256" key="7">
    <source>
        <dbReference type="ARBA" id="ARBA00043026"/>
    </source>
</evidence>
<feature type="region of interest" description="Disordered" evidence="9">
    <location>
        <begin position="1"/>
        <end position="26"/>
    </location>
</feature>
<keyword evidence="4" id="KW-0547">Nucleotide-binding</keyword>
<keyword evidence="12" id="KW-1185">Reference proteome</keyword>
<name>A0AA37T3B9_9GAMM</name>
<dbReference type="InterPro" id="IPR008146">
    <property type="entry name" value="Gln_synth_cat_dom"/>
</dbReference>
<dbReference type="SUPFAM" id="SSF55931">
    <property type="entry name" value="Glutamine synthetase/guanido kinase"/>
    <property type="match status" value="1"/>
</dbReference>
<proteinExistence type="predicted"/>
<protein>
    <recommendedName>
        <fullName evidence="2">glutamine synthetase</fullName>
        <ecNumber evidence="2">6.3.1.2</ecNumber>
    </recommendedName>
    <alternativeName>
        <fullName evidence="7">Glutamine synthetase II</fullName>
    </alternativeName>
</protein>
<dbReference type="Proteomes" id="UP001156870">
    <property type="component" value="Unassembled WGS sequence"/>
</dbReference>
<evidence type="ECO:0000256" key="8">
    <source>
        <dbReference type="ARBA" id="ARBA00049436"/>
    </source>
</evidence>
<dbReference type="InterPro" id="IPR050292">
    <property type="entry name" value="Glutamine_Synthetase"/>
</dbReference>
<dbReference type="AlphaFoldDB" id="A0AA37T3B9"/>
<evidence type="ECO:0000256" key="9">
    <source>
        <dbReference type="SAM" id="MobiDB-lite"/>
    </source>
</evidence>
<evidence type="ECO:0000313" key="11">
    <source>
        <dbReference type="EMBL" id="GLS24467.1"/>
    </source>
</evidence>
<evidence type="ECO:0000256" key="5">
    <source>
        <dbReference type="ARBA" id="ARBA00022840"/>
    </source>
</evidence>
<keyword evidence="5" id="KW-0067">ATP-binding</keyword>
<feature type="compositionally biased region" description="Polar residues" evidence="9">
    <location>
        <begin position="16"/>
        <end position="26"/>
    </location>
</feature>
<evidence type="ECO:0000259" key="10">
    <source>
        <dbReference type="SMART" id="SM01230"/>
    </source>
</evidence>
<evidence type="ECO:0000256" key="4">
    <source>
        <dbReference type="ARBA" id="ARBA00022741"/>
    </source>
</evidence>
<feature type="region of interest" description="Disordered" evidence="9">
    <location>
        <begin position="165"/>
        <end position="200"/>
    </location>
</feature>
<feature type="compositionally biased region" description="Basic and acidic residues" evidence="9">
    <location>
        <begin position="177"/>
        <end position="196"/>
    </location>
</feature>
<gene>
    <name evidence="11" type="primary">glnA</name>
    <name evidence="11" type="ORF">GCM10007877_01780</name>
</gene>
<dbReference type="EMBL" id="BSPD01000006">
    <property type="protein sequence ID" value="GLS24467.1"/>
    <property type="molecule type" value="Genomic_DNA"/>
</dbReference>
<dbReference type="RefSeq" id="WP_232595793.1">
    <property type="nucleotide sequence ID" value="NZ_BSPD01000006.1"/>
</dbReference>
<feature type="compositionally biased region" description="Low complexity" evidence="9">
    <location>
        <begin position="165"/>
        <end position="176"/>
    </location>
</feature>
<dbReference type="PANTHER" id="PTHR20852:SF57">
    <property type="entry name" value="GLUTAMINE SYNTHETASE 2 CYTOPLASMIC"/>
    <property type="match status" value="1"/>
</dbReference>
<feature type="domain" description="GS catalytic" evidence="10">
    <location>
        <begin position="160"/>
        <end position="384"/>
    </location>
</feature>
<accession>A0AA37T3B9</accession>
<dbReference type="GO" id="GO:0004356">
    <property type="term" value="F:glutamine synthetase activity"/>
    <property type="evidence" value="ECO:0007669"/>
    <property type="project" value="UniProtKB-EC"/>
</dbReference>
<evidence type="ECO:0000256" key="2">
    <source>
        <dbReference type="ARBA" id="ARBA00012937"/>
    </source>
</evidence>
<evidence type="ECO:0000256" key="6">
    <source>
        <dbReference type="ARBA" id="ARBA00038740"/>
    </source>
</evidence>
<reference evidence="11 12" key="1">
    <citation type="journal article" date="2014" name="Int. J. Syst. Evol. Microbiol.">
        <title>Complete genome sequence of Corynebacterium casei LMG S-19264T (=DSM 44701T), isolated from a smear-ripened cheese.</title>
        <authorList>
            <consortium name="US DOE Joint Genome Institute (JGI-PGF)"/>
            <person name="Walter F."/>
            <person name="Albersmeier A."/>
            <person name="Kalinowski J."/>
            <person name="Ruckert C."/>
        </authorList>
    </citation>
    <scope>NUCLEOTIDE SEQUENCE [LARGE SCALE GENOMIC DNA]</scope>
    <source>
        <strain evidence="11 12">NBRC 110095</strain>
    </source>
</reference>
<evidence type="ECO:0000256" key="3">
    <source>
        <dbReference type="ARBA" id="ARBA00022598"/>
    </source>
</evidence>
<keyword evidence="3" id="KW-0436">Ligase</keyword>
<comment type="function">
    <text evidence="1">Catalyzes the ATP-dependent biosynthesis of glutamine from glutamate and ammonia.</text>
</comment>
<dbReference type="Gene3D" id="3.10.20.70">
    <property type="entry name" value="Glutamine synthetase, N-terminal domain"/>
    <property type="match status" value="1"/>
</dbReference>
<comment type="caution">
    <text evidence="11">The sequence shown here is derived from an EMBL/GenBank/DDBJ whole genome shotgun (WGS) entry which is preliminary data.</text>
</comment>
<dbReference type="SMART" id="SM01230">
    <property type="entry name" value="Gln-synt_C"/>
    <property type="match status" value="1"/>
</dbReference>
<dbReference type="GO" id="GO:0005524">
    <property type="term" value="F:ATP binding"/>
    <property type="evidence" value="ECO:0007669"/>
    <property type="project" value="UniProtKB-KW"/>
</dbReference>
<sequence length="388" mass="43724">MGYITNDPLKHEKKQSNLSANDQSAVKQPTKRLTFAEYLWLDGHQPIQQLRSKSKVINLPLKPVITDFPIWRFDGSATKQAHNEESECVLKPIRVYRDPFHNDDQGLGDRYLILCEVQDSAGNTHYTNHRARLYSAIRTAGEEITPQFEYQQRYTLLSDTHLSDNNLSDNNLSDNNALDRDSSDRRNRVQPTHHESSSYCGVGHQRVFGRDIAEAHASACIRAGVLLNSTHAEKTPGEWAFQIGNHSNGEQDDPLASTDDVWLSRYLLHRIGEQFGVTILLDVTHSAPPLKVNFSTAFTRDPRCGLSALRVLVNALLPSRNEGTEMNFISQGPYAKESTLTVDHSNGIRIPDSVIQQGHGYLEDWRMHPSNDPYIIGKSLMDAILKLS</sequence>
<comment type="subunit">
    <text evidence="6">Homooctamer and homotetramer.</text>
</comment>
<dbReference type="InterPro" id="IPR008147">
    <property type="entry name" value="Gln_synt_N"/>
</dbReference>
<dbReference type="GO" id="GO:0005737">
    <property type="term" value="C:cytoplasm"/>
    <property type="evidence" value="ECO:0007669"/>
    <property type="project" value="TreeGrafter"/>
</dbReference>
<dbReference type="GO" id="GO:0006542">
    <property type="term" value="P:glutamine biosynthetic process"/>
    <property type="evidence" value="ECO:0007669"/>
    <property type="project" value="InterPro"/>
</dbReference>
<evidence type="ECO:0000313" key="12">
    <source>
        <dbReference type="Proteomes" id="UP001156870"/>
    </source>
</evidence>
<organism evidence="11 12">
    <name type="scientific">Marinibactrum halimedae</name>
    <dbReference type="NCBI Taxonomy" id="1444977"/>
    <lineage>
        <taxon>Bacteria</taxon>
        <taxon>Pseudomonadati</taxon>
        <taxon>Pseudomonadota</taxon>
        <taxon>Gammaproteobacteria</taxon>
        <taxon>Cellvibrionales</taxon>
        <taxon>Cellvibrionaceae</taxon>
        <taxon>Marinibactrum</taxon>
    </lineage>
</organism>
<dbReference type="EC" id="6.3.1.2" evidence="2"/>
<dbReference type="PANTHER" id="PTHR20852">
    <property type="entry name" value="GLUTAMINE SYNTHETASE"/>
    <property type="match status" value="1"/>
</dbReference>
<dbReference type="InterPro" id="IPR014746">
    <property type="entry name" value="Gln_synth/guanido_kin_cat_dom"/>
</dbReference>
<dbReference type="Gene3D" id="3.30.590.10">
    <property type="entry name" value="Glutamine synthetase/guanido kinase, catalytic domain"/>
    <property type="match status" value="1"/>
</dbReference>
<evidence type="ECO:0000256" key="1">
    <source>
        <dbReference type="ARBA" id="ARBA00003117"/>
    </source>
</evidence>